<dbReference type="AlphaFoldDB" id="H3BXU0"/>
<protein>
    <recommendedName>
        <fullName evidence="1">Dynein heavy chain tail domain-containing protein</fullName>
    </recommendedName>
</protein>
<dbReference type="GO" id="GO:0045505">
    <property type="term" value="F:dynein intermediate chain binding"/>
    <property type="evidence" value="ECO:0007669"/>
    <property type="project" value="InterPro"/>
</dbReference>
<dbReference type="GO" id="GO:0051959">
    <property type="term" value="F:dynein light intermediate chain binding"/>
    <property type="evidence" value="ECO:0007669"/>
    <property type="project" value="InterPro"/>
</dbReference>
<evidence type="ECO:0000259" key="1">
    <source>
        <dbReference type="Pfam" id="PF08385"/>
    </source>
</evidence>
<proteinExistence type="predicted"/>
<dbReference type="Proteomes" id="UP000007303">
    <property type="component" value="Unassembled WGS sequence"/>
</dbReference>
<dbReference type="PANTHER" id="PTHR22878">
    <property type="entry name" value="DYNEIN HEAVY CHAIN 6, AXONEMAL-LIKE-RELATED"/>
    <property type="match status" value="1"/>
</dbReference>
<dbReference type="STRING" id="99883.ENSTNIP00000000803"/>
<dbReference type="HOGENOM" id="CLU_2235738_0_0_1"/>
<reference evidence="3" key="1">
    <citation type="journal article" date="2004" name="Nature">
        <title>Genome duplication in the teleost fish Tetraodon nigroviridis reveals the early vertebrate proto-karyotype.</title>
        <authorList>
            <person name="Jaillon O."/>
            <person name="Aury J.-M."/>
            <person name="Brunet F."/>
            <person name="Petit J.-L."/>
            <person name="Stange-Thomann N."/>
            <person name="Mauceli E."/>
            <person name="Bouneau L."/>
            <person name="Fischer C."/>
            <person name="Ozouf-Costaz C."/>
            <person name="Bernot A."/>
            <person name="Nicaud S."/>
            <person name="Jaffe D."/>
            <person name="Fisher S."/>
            <person name="Lutfalla G."/>
            <person name="Dossat C."/>
            <person name="Segurens B."/>
            <person name="Dasilva C."/>
            <person name="Salanoubat M."/>
            <person name="Levy M."/>
            <person name="Boudet N."/>
            <person name="Castellano S."/>
            <person name="Anthouard V."/>
            <person name="Jubin C."/>
            <person name="Castelli V."/>
            <person name="Katinka M."/>
            <person name="Vacherie B."/>
            <person name="Biemont C."/>
            <person name="Skalli Z."/>
            <person name="Cattolico L."/>
            <person name="Poulain J."/>
            <person name="De Berardinis V."/>
            <person name="Cruaud C."/>
            <person name="Duprat S."/>
            <person name="Brottier P."/>
            <person name="Coutanceau J.-P."/>
            <person name="Gouzy J."/>
            <person name="Parra G."/>
            <person name="Lardier G."/>
            <person name="Chapple C."/>
            <person name="McKernan K.J."/>
            <person name="McEwan P."/>
            <person name="Bosak S."/>
            <person name="Kellis M."/>
            <person name="Volff J.-N."/>
            <person name="Guigo R."/>
            <person name="Zody M.C."/>
            <person name="Mesirov J."/>
            <person name="Lindblad-Toh K."/>
            <person name="Birren B."/>
            <person name="Nusbaum C."/>
            <person name="Kahn D."/>
            <person name="Robinson-Rechavi M."/>
            <person name="Laudet V."/>
            <person name="Schachter V."/>
            <person name="Quetier F."/>
            <person name="Saurin W."/>
            <person name="Scarpelli C."/>
            <person name="Wincker P."/>
            <person name="Lander E.S."/>
            <person name="Weissenbach J."/>
            <person name="Roest Crollius H."/>
        </authorList>
    </citation>
    <scope>NUCLEOTIDE SEQUENCE [LARGE SCALE GENOMIC DNA]</scope>
</reference>
<dbReference type="InterPro" id="IPR026983">
    <property type="entry name" value="DHC"/>
</dbReference>
<dbReference type="InterPro" id="IPR013594">
    <property type="entry name" value="Dynein_heavy_tail"/>
</dbReference>
<feature type="domain" description="Dynein heavy chain tail" evidence="1">
    <location>
        <begin position="4"/>
        <end position="98"/>
    </location>
</feature>
<reference evidence="2" key="3">
    <citation type="submission" date="2025-09" db="UniProtKB">
        <authorList>
            <consortium name="Ensembl"/>
        </authorList>
    </citation>
    <scope>IDENTIFICATION</scope>
</reference>
<dbReference type="Pfam" id="PF08385">
    <property type="entry name" value="DHC_N1"/>
    <property type="match status" value="1"/>
</dbReference>
<sequence>MDTLERTVTDLYPYNTKSEENLRFLNTLERQYMNLATGADFSVILETIPPLMDSLQIVWTLSCHYNTKEHMVPLMEHIAWQLCERVDQAVDVHKLFKYVRLDGYK</sequence>
<organism evidence="2 3">
    <name type="scientific">Tetraodon nigroviridis</name>
    <name type="common">Spotted green pufferfish</name>
    <name type="synonym">Chelonodon nigroviridis</name>
    <dbReference type="NCBI Taxonomy" id="99883"/>
    <lineage>
        <taxon>Eukaryota</taxon>
        <taxon>Metazoa</taxon>
        <taxon>Chordata</taxon>
        <taxon>Craniata</taxon>
        <taxon>Vertebrata</taxon>
        <taxon>Euteleostomi</taxon>
        <taxon>Actinopterygii</taxon>
        <taxon>Neopterygii</taxon>
        <taxon>Teleostei</taxon>
        <taxon>Neoteleostei</taxon>
        <taxon>Acanthomorphata</taxon>
        <taxon>Eupercaria</taxon>
        <taxon>Tetraodontiformes</taxon>
        <taxon>Tetradontoidea</taxon>
        <taxon>Tetraodontidae</taxon>
        <taxon>Tetraodon</taxon>
    </lineage>
</organism>
<dbReference type="PANTHER" id="PTHR22878:SF63">
    <property type="entry name" value="DYNEIN AXONEMAL HEAVY CHAIN 10"/>
    <property type="match status" value="1"/>
</dbReference>
<dbReference type="InParanoid" id="H3BXU0"/>
<dbReference type="Ensembl" id="ENSTNIT00000002225.1">
    <property type="protein sequence ID" value="ENSTNIP00000000803.1"/>
    <property type="gene ID" value="ENSTNIG00000007223.1"/>
</dbReference>
<keyword evidence="3" id="KW-1185">Reference proteome</keyword>
<reference evidence="2" key="2">
    <citation type="submission" date="2025-08" db="UniProtKB">
        <authorList>
            <consortium name="Ensembl"/>
        </authorList>
    </citation>
    <scope>IDENTIFICATION</scope>
</reference>
<dbReference type="GO" id="GO:0030286">
    <property type="term" value="C:dynein complex"/>
    <property type="evidence" value="ECO:0007669"/>
    <property type="project" value="InterPro"/>
</dbReference>
<name>H3BXU0_TETNG</name>
<dbReference type="GeneTree" id="ENSGT00940000154642"/>
<evidence type="ECO:0000313" key="3">
    <source>
        <dbReference type="Proteomes" id="UP000007303"/>
    </source>
</evidence>
<dbReference type="GO" id="GO:0007018">
    <property type="term" value="P:microtubule-based movement"/>
    <property type="evidence" value="ECO:0007669"/>
    <property type="project" value="InterPro"/>
</dbReference>
<evidence type="ECO:0000313" key="2">
    <source>
        <dbReference type="Ensembl" id="ENSTNIP00000000803.1"/>
    </source>
</evidence>
<accession>H3BXU0</accession>